<dbReference type="InterPro" id="IPR007438">
    <property type="entry name" value="DUF488"/>
</dbReference>
<evidence type="ECO:0000313" key="2">
    <source>
        <dbReference type="Proteomes" id="UP000509303"/>
    </source>
</evidence>
<dbReference type="EMBL" id="CP054929">
    <property type="protein sequence ID" value="QKW50685.1"/>
    <property type="molecule type" value="Genomic_DNA"/>
</dbReference>
<dbReference type="AlphaFoldDB" id="A0A7H8N8D2"/>
<evidence type="ECO:0000313" key="1">
    <source>
        <dbReference type="EMBL" id="QKW50685.1"/>
    </source>
</evidence>
<dbReference type="Pfam" id="PF04343">
    <property type="entry name" value="DUF488"/>
    <property type="match status" value="1"/>
</dbReference>
<accession>A0A7H8N8D2</accession>
<dbReference type="RefSeq" id="WP_176162418.1">
    <property type="nucleotide sequence ID" value="NZ_CP054929.1"/>
</dbReference>
<gene>
    <name evidence="1" type="ORF">HUT08_15345</name>
</gene>
<protein>
    <submittedName>
        <fullName evidence="1">DUF488 domain-containing protein</fullName>
    </submittedName>
</protein>
<dbReference type="PANTHER" id="PTHR39337:SF1">
    <property type="entry name" value="BLR5642 PROTEIN"/>
    <property type="match status" value="1"/>
</dbReference>
<keyword evidence="2" id="KW-1185">Reference proteome</keyword>
<dbReference type="PANTHER" id="PTHR39337">
    <property type="entry name" value="BLR5642 PROTEIN"/>
    <property type="match status" value="1"/>
</dbReference>
<organism evidence="1 2">
    <name type="scientific">Streptomyces buecherae</name>
    <dbReference type="NCBI Taxonomy" id="2763006"/>
    <lineage>
        <taxon>Bacteria</taxon>
        <taxon>Bacillati</taxon>
        <taxon>Actinomycetota</taxon>
        <taxon>Actinomycetes</taxon>
        <taxon>Kitasatosporales</taxon>
        <taxon>Streptomycetaceae</taxon>
        <taxon>Streptomyces</taxon>
    </lineage>
</organism>
<sequence>MKIHTIGFTKKSAEKFFGLLRTSGATALIDVRLNNVSQLAGFAKRDDLRFFLDQLCGMAYIHRPDLAPTQPMLDDYKKRGVDWATYEKRFLELMEHRAIEDSGLQDLVEDAVLLCSEHEPHHCHRRLVAEYLAERWGSVTIEHLV</sequence>
<reference evidence="1 2" key="1">
    <citation type="submission" date="2020-06" db="EMBL/GenBank/DDBJ databases">
        <title>Genome mining for natural products.</title>
        <authorList>
            <person name="Zhang B."/>
            <person name="Shi J."/>
            <person name="Ge H."/>
        </authorList>
    </citation>
    <scope>NUCLEOTIDE SEQUENCE [LARGE SCALE GENOMIC DNA]</scope>
    <source>
        <strain evidence="1 2">NA00687</strain>
    </source>
</reference>
<name>A0A7H8N8D2_9ACTN</name>
<proteinExistence type="predicted"/>
<dbReference type="Proteomes" id="UP000509303">
    <property type="component" value="Chromosome"/>
</dbReference>